<feature type="transmembrane region" description="Helical" evidence="1">
    <location>
        <begin position="58"/>
        <end position="78"/>
    </location>
</feature>
<accession>A0AAF3E8A2</accession>
<proteinExistence type="predicted"/>
<keyword evidence="1" id="KW-1133">Transmembrane helix</keyword>
<dbReference type="WBParaSite" id="MBELARI_LOCUS10141">
    <property type="protein sequence ID" value="MBELARI_LOCUS10141"/>
    <property type="gene ID" value="MBELARI_LOCUS10141"/>
</dbReference>
<reference evidence="3" key="1">
    <citation type="submission" date="2024-02" db="UniProtKB">
        <authorList>
            <consortium name="WormBaseParasite"/>
        </authorList>
    </citation>
    <scope>IDENTIFICATION</scope>
</reference>
<keyword evidence="1" id="KW-0472">Membrane</keyword>
<protein>
    <submittedName>
        <fullName evidence="3">Uncharacterized protein</fullName>
    </submittedName>
</protein>
<organism evidence="2 3">
    <name type="scientific">Mesorhabditis belari</name>
    <dbReference type="NCBI Taxonomy" id="2138241"/>
    <lineage>
        <taxon>Eukaryota</taxon>
        <taxon>Metazoa</taxon>
        <taxon>Ecdysozoa</taxon>
        <taxon>Nematoda</taxon>
        <taxon>Chromadorea</taxon>
        <taxon>Rhabditida</taxon>
        <taxon>Rhabditina</taxon>
        <taxon>Rhabditomorpha</taxon>
        <taxon>Rhabditoidea</taxon>
        <taxon>Rhabditidae</taxon>
        <taxon>Mesorhabditinae</taxon>
        <taxon>Mesorhabditis</taxon>
    </lineage>
</organism>
<evidence type="ECO:0000313" key="3">
    <source>
        <dbReference type="WBParaSite" id="MBELARI_LOCUS10141"/>
    </source>
</evidence>
<keyword evidence="2" id="KW-1185">Reference proteome</keyword>
<keyword evidence="1" id="KW-0812">Transmembrane</keyword>
<sequence>MAEADSPCSPFSPISNTSVCGFSLLSATITCCVIQIFGTLTFGILYQIMLSASPVVTILLYIHIFCSGLALAFLILLLTRRKFGSFFEVLLHAFLLSVLLTALASLFSVMYLPLSFLQQTHSVHEGLHYLCLLVGAATFLGFQFFLRNLTEQMLPYMEHHFR</sequence>
<feature type="transmembrane region" description="Helical" evidence="1">
    <location>
        <begin position="90"/>
        <end position="114"/>
    </location>
</feature>
<feature type="transmembrane region" description="Helical" evidence="1">
    <location>
        <begin position="21"/>
        <end position="46"/>
    </location>
</feature>
<feature type="transmembrane region" description="Helical" evidence="1">
    <location>
        <begin position="126"/>
        <end position="146"/>
    </location>
</feature>
<name>A0AAF3E8A2_9BILA</name>
<dbReference type="AlphaFoldDB" id="A0AAF3E8A2"/>
<evidence type="ECO:0000313" key="2">
    <source>
        <dbReference type="Proteomes" id="UP000887575"/>
    </source>
</evidence>
<evidence type="ECO:0000256" key="1">
    <source>
        <dbReference type="SAM" id="Phobius"/>
    </source>
</evidence>
<dbReference type="Proteomes" id="UP000887575">
    <property type="component" value="Unassembled WGS sequence"/>
</dbReference>